<evidence type="ECO:0000313" key="2">
    <source>
        <dbReference type="Proteomes" id="UP000572528"/>
    </source>
</evidence>
<gene>
    <name evidence="1" type="ORF">HZZ05_10810</name>
</gene>
<sequence length="148" mass="15369">MRSPTPSAPVPARLQRALDSLSAWSERGVHLAAIRHHSPACALALQSLLEEVRPTTVLIEGPSEYTALLPALQDEQTRPPVAVLSLGAATGPAVGPTAPGPAGAPAGGALAAYYPLAEFSPEWVALRWAGRHGARAAFIDRSAQALLE</sequence>
<protein>
    <submittedName>
        <fullName evidence="1">Uncharacterized protein</fullName>
    </submittedName>
</protein>
<dbReference type="Proteomes" id="UP000572528">
    <property type="component" value="Unassembled WGS sequence"/>
</dbReference>
<dbReference type="EMBL" id="JACBXV010000183">
    <property type="protein sequence ID" value="NYS69990.1"/>
    <property type="molecule type" value="Genomic_DNA"/>
</dbReference>
<name>A0A853END8_9ACTO</name>
<proteinExistence type="predicted"/>
<dbReference type="RefSeq" id="WP_228069840.1">
    <property type="nucleotide sequence ID" value="NZ_JACBXV010000183.1"/>
</dbReference>
<dbReference type="InterPro" id="IPR043737">
    <property type="entry name" value="DUF5682"/>
</dbReference>
<accession>A0A853END8</accession>
<organism evidence="1 2">
    <name type="scientific">Actinomyces bowdenii</name>
    <dbReference type="NCBI Taxonomy" id="131109"/>
    <lineage>
        <taxon>Bacteria</taxon>
        <taxon>Bacillati</taxon>
        <taxon>Actinomycetota</taxon>
        <taxon>Actinomycetes</taxon>
        <taxon>Actinomycetales</taxon>
        <taxon>Actinomycetaceae</taxon>
        <taxon>Actinomyces</taxon>
    </lineage>
</organism>
<comment type="caution">
    <text evidence="1">The sequence shown here is derived from an EMBL/GenBank/DDBJ whole genome shotgun (WGS) entry which is preliminary data.</text>
</comment>
<evidence type="ECO:0000313" key="1">
    <source>
        <dbReference type="EMBL" id="NYS69990.1"/>
    </source>
</evidence>
<reference evidence="1 2" key="1">
    <citation type="submission" date="2020-07" db="EMBL/GenBank/DDBJ databases">
        <title>MOT database genomes.</title>
        <authorList>
            <person name="Joseph S."/>
            <person name="Aduse-Opoku J."/>
            <person name="Hashim A."/>
            <person name="Wade W."/>
            <person name="Curtis M."/>
        </authorList>
    </citation>
    <scope>NUCLEOTIDE SEQUENCE [LARGE SCALE GENOMIC DNA]</scope>
    <source>
        <strain evidence="1 2">WMus004</strain>
    </source>
</reference>
<feature type="non-terminal residue" evidence="1">
    <location>
        <position position="148"/>
    </location>
</feature>
<dbReference type="Pfam" id="PF18934">
    <property type="entry name" value="DUF5682"/>
    <property type="match status" value="1"/>
</dbReference>
<dbReference type="AlphaFoldDB" id="A0A853END8"/>